<feature type="domain" description="Thioredoxin" evidence="8">
    <location>
        <begin position="1"/>
        <end position="114"/>
    </location>
</feature>
<proteinExistence type="inferred from homology"/>
<dbReference type="EMBL" id="AP019376">
    <property type="protein sequence ID" value="BBH86832.1"/>
    <property type="molecule type" value="Genomic_DNA"/>
</dbReference>
<keyword evidence="3" id="KW-0249">Electron transport</keyword>
<organism evidence="9">
    <name type="scientific">Thermosporothrix sp. COM3</name>
    <dbReference type="NCBI Taxonomy" id="2490863"/>
    <lineage>
        <taxon>Bacteria</taxon>
        <taxon>Bacillati</taxon>
        <taxon>Chloroflexota</taxon>
        <taxon>Ktedonobacteria</taxon>
        <taxon>Ktedonobacterales</taxon>
        <taxon>Thermosporotrichaceae</taxon>
        <taxon>Thermosporothrix</taxon>
    </lineage>
</organism>
<dbReference type="InterPro" id="IPR017937">
    <property type="entry name" value="Thioredoxin_CS"/>
</dbReference>
<gene>
    <name evidence="9" type="primary">trxA_1</name>
    <name evidence="9" type="ORF">KTC_15830</name>
</gene>
<evidence type="ECO:0000256" key="6">
    <source>
        <dbReference type="PIRNR" id="PIRNR000077"/>
    </source>
</evidence>
<dbReference type="PROSITE" id="PS00194">
    <property type="entry name" value="THIOREDOXIN_1"/>
    <property type="match status" value="1"/>
</dbReference>
<dbReference type="PANTHER" id="PTHR45663:SF11">
    <property type="entry name" value="GEO12009P1"/>
    <property type="match status" value="1"/>
</dbReference>
<keyword evidence="4 7" id="KW-1015">Disulfide bond</keyword>
<evidence type="ECO:0000256" key="2">
    <source>
        <dbReference type="ARBA" id="ARBA00022448"/>
    </source>
</evidence>
<keyword evidence="5 7" id="KW-0676">Redox-active center</keyword>
<protein>
    <recommendedName>
        <fullName evidence="6">Thioredoxin</fullName>
    </recommendedName>
</protein>
<name>A0A455SIS8_9CHLR</name>
<dbReference type="InterPro" id="IPR036249">
    <property type="entry name" value="Thioredoxin-like_sf"/>
</dbReference>
<reference evidence="9" key="1">
    <citation type="submission" date="2018-12" db="EMBL/GenBank/DDBJ databases">
        <title>Novel natural products biosynthetic potential of the class Ktedonobacteria.</title>
        <authorList>
            <person name="Zheng Y."/>
            <person name="Saitou A."/>
            <person name="Wang C.M."/>
            <person name="Toyoda A."/>
            <person name="Minakuchi Y."/>
            <person name="Sekiguchi Y."/>
            <person name="Ueda K."/>
            <person name="Takano H."/>
            <person name="Sakai Y."/>
            <person name="Yokota A."/>
            <person name="Yabe S."/>
        </authorList>
    </citation>
    <scope>NUCLEOTIDE SEQUENCE</scope>
    <source>
        <strain evidence="9">COM3</strain>
    </source>
</reference>
<dbReference type="Pfam" id="PF00085">
    <property type="entry name" value="Thioredoxin"/>
    <property type="match status" value="1"/>
</dbReference>
<evidence type="ECO:0000259" key="8">
    <source>
        <dbReference type="PROSITE" id="PS51352"/>
    </source>
</evidence>
<evidence type="ECO:0000256" key="5">
    <source>
        <dbReference type="ARBA" id="ARBA00023284"/>
    </source>
</evidence>
<accession>A0A455SIS8</accession>
<dbReference type="FunFam" id="3.40.30.10:FF:000001">
    <property type="entry name" value="Thioredoxin"/>
    <property type="match status" value="1"/>
</dbReference>
<dbReference type="PIRSF" id="PIRSF000077">
    <property type="entry name" value="Thioredoxin"/>
    <property type="match status" value="1"/>
</dbReference>
<dbReference type="PRINTS" id="PR00421">
    <property type="entry name" value="THIOREDOXIN"/>
</dbReference>
<dbReference type="SUPFAM" id="SSF52833">
    <property type="entry name" value="Thioredoxin-like"/>
    <property type="match status" value="1"/>
</dbReference>
<dbReference type="AlphaFoldDB" id="A0A455SIS8"/>
<feature type="disulfide bond" description="Redox-active" evidence="7">
    <location>
        <begin position="37"/>
        <end position="40"/>
    </location>
</feature>
<dbReference type="GO" id="GO:0015035">
    <property type="term" value="F:protein-disulfide reductase activity"/>
    <property type="evidence" value="ECO:0007669"/>
    <property type="project" value="InterPro"/>
</dbReference>
<keyword evidence="2" id="KW-0813">Transport</keyword>
<dbReference type="PANTHER" id="PTHR45663">
    <property type="entry name" value="GEO12009P1"/>
    <property type="match status" value="1"/>
</dbReference>
<evidence type="ECO:0000256" key="3">
    <source>
        <dbReference type="ARBA" id="ARBA00022982"/>
    </source>
</evidence>
<dbReference type="InterPro" id="IPR013766">
    <property type="entry name" value="Thioredoxin_domain"/>
</dbReference>
<dbReference type="PROSITE" id="PS51352">
    <property type="entry name" value="THIOREDOXIN_2"/>
    <property type="match status" value="1"/>
</dbReference>
<dbReference type="GO" id="GO:0005737">
    <property type="term" value="C:cytoplasm"/>
    <property type="evidence" value="ECO:0007669"/>
    <property type="project" value="TreeGrafter"/>
</dbReference>
<dbReference type="CDD" id="cd02947">
    <property type="entry name" value="TRX_family"/>
    <property type="match status" value="1"/>
</dbReference>
<evidence type="ECO:0000313" key="9">
    <source>
        <dbReference type="EMBL" id="BBH86832.1"/>
    </source>
</evidence>
<dbReference type="Gene3D" id="3.40.30.10">
    <property type="entry name" value="Glutaredoxin"/>
    <property type="match status" value="1"/>
</dbReference>
<evidence type="ECO:0000256" key="1">
    <source>
        <dbReference type="ARBA" id="ARBA00008987"/>
    </source>
</evidence>
<evidence type="ECO:0000256" key="4">
    <source>
        <dbReference type="ARBA" id="ARBA00023157"/>
    </source>
</evidence>
<dbReference type="InterPro" id="IPR005746">
    <property type="entry name" value="Thioredoxin"/>
</dbReference>
<comment type="similarity">
    <text evidence="1 6">Belongs to the thioredoxin family.</text>
</comment>
<sequence>MASSQTSQVFHVGSADFSDKVLQADTPVIVEFWAEWCTYCRALTPHFERLSNAYQGRLQFAMLNADDHHEIPIQYGIQGLPTLLIFHKGKEVARLIGPHPTRLQSQIDNVLARI</sequence>
<evidence type="ECO:0000256" key="7">
    <source>
        <dbReference type="PIRSR" id="PIRSR000077-4"/>
    </source>
</evidence>